<feature type="transmembrane region" description="Helical" evidence="8">
    <location>
        <begin position="150"/>
        <end position="168"/>
    </location>
</feature>
<keyword evidence="3 8" id="KW-0812">Transmembrane</keyword>
<feature type="transmembrane region" description="Helical" evidence="8">
    <location>
        <begin position="449"/>
        <end position="480"/>
    </location>
</feature>
<evidence type="ECO:0000256" key="5">
    <source>
        <dbReference type="ARBA" id="ARBA00023136"/>
    </source>
</evidence>
<dbReference type="PANTHER" id="PTHR30509">
    <property type="entry name" value="P-HYDROXYBENZOIC ACID EFFLUX PUMP SUBUNIT-RELATED"/>
    <property type="match status" value="1"/>
</dbReference>
<evidence type="ECO:0000256" key="2">
    <source>
        <dbReference type="ARBA" id="ARBA00022475"/>
    </source>
</evidence>
<sequence>MHPAVGGTNMRRRHPAVRRDDEKIPPMAPPFALTALLTTHDPGAARLRKAARGASAMAIGALVVLAIRSVVSIPVAAELSAGFLSLWATVGAVKDTTARARILTTVALLVPGFAAALLACLLHPWPVARAVAFVAIAGLAAWTTRYGPRGSALGFFGFFAFFFAVVMGADLHTLPVLCGLVVIAVASALFVRLVLVPDRPGGELVRLLRSVEVCADDLLRVASEPAAGPQRVAAAVTRLSAATSAVAGWQENYDAAHYSDVDDTTLSRRVSMLHLSCEQAAFRVVEHRADPAVAQSVSQVRGALRSSGDAAPALVGTGQIIETLRIVVGATADLRAIAVGRQKPTTPATSTEATSTGKTSTPAKTTPRPDTTRFALQVVVACSVALAVGELISASRWYWAVLSAFMVFNGMATRGAILTKAVKRVQGTVVGLVIGVAAVLIIGEHPAVQYVIVVCAVFFAFYLGAISYTWTILFITIVLTNSYDLLGVLDRHVLEWRIEETLCGALVGAAAAFLILSTPTSPVLDTKLRAYFDALVNMASVALRRGENRPGEPDSDAALAAVRVLDGAEAAMLDAATSAVFSLSRFHRSTLRRLRPHLYETTREARGLAWSATGLTRSEDTGNGDRVDPGIEQDLVEELRGAADATVSAIEHGGVPSRIAKSTRDVEVEYTFQATEPADDSPARQARRLIASVQRMRAAIAGPVRTPRADEQLAGE</sequence>
<feature type="transmembrane region" description="Helical" evidence="8">
    <location>
        <begin position="174"/>
        <end position="195"/>
    </location>
</feature>
<dbReference type="AlphaFoldDB" id="W9DE00"/>
<evidence type="ECO:0000313" key="11">
    <source>
        <dbReference type="Proteomes" id="UP000035035"/>
    </source>
</evidence>
<gene>
    <name evidence="10" type="ORF">V525_22730</name>
</gene>
<feature type="transmembrane region" description="Helical" evidence="8">
    <location>
        <begin position="398"/>
        <end position="418"/>
    </location>
</feature>
<evidence type="ECO:0000313" key="10">
    <source>
        <dbReference type="EMBL" id="ETA04550.1"/>
    </source>
</evidence>
<evidence type="ECO:0000256" key="4">
    <source>
        <dbReference type="ARBA" id="ARBA00022989"/>
    </source>
</evidence>
<evidence type="ECO:0000256" key="1">
    <source>
        <dbReference type="ARBA" id="ARBA00004651"/>
    </source>
</evidence>
<feature type="transmembrane region" description="Helical" evidence="8">
    <location>
        <begin position="73"/>
        <end position="93"/>
    </location>
</feature>
<feature type="transmembrane region" description="Helical" evidence="8">
    <location>
        <begin position="425"/>
        <end position="443"/>
    </location>
</feature>
<keyword evidence="5 8" id="KW-0472">Membrane</keyword>
<feature type="transmembrane region" description="Helical" evidence="8">
    <location>
        <begin position="374"/>
        <end position="392"/>
    </location>
</feature>
<feature type="transmembrane region" description="Helical" evidence="8">
    <location>
        <begin position="501"/>
        <end position="519"/>
    </location>
</feature>
<name>W9DE00_9ACTN</name>
<feature type="transmembrane region" description="Helical" evidence="8">
    <location>
        <begin position="50"/>
        <end position="67"/>
    </location>
</feature>
<dbReference type="InterPro" id="IPR049453">
    <property type="entry name" value="Memb_transporter_dom"/>
</dbReference>
<evidence type="ECO:0000259" key="9">
    <source>
        <dbReference type="Pfam" id="PF13515"/>
    </source>
</evidence>
<dbReference type="GO" id="GO:0005886">
    <property type="term" value="C:plasma membrane"/>
    <property type="evidence" value="ECO:0007669"/>
    <property type="project" value="UniProtKB-SubCell"/>
</dbReference>
<comment type="subcellular location">
    <subcellularLocation>
        <location evidence="1">Cell membrane</location>
        <topology evidence="1">Multi-pass membrane protein</topology>
    </subcellularLocation>
</comment>
<dbReference type="PATRIC" id="fig|1423140.3.peg.4504"/>
<evidence type="ECO:0000256" key="3">
    <source>
        <dbReference type="ARBA" id="ARBA00022692"/>
    </source>
</evidence>
<feature type="transmembrane region" description="Helical" evidence="8">
    <location>
        <begin position="100"/>
        <end position="119"/>
    </location>
</feature>
<keyword evidence="4 8" id="KW-1133">Transmembrane helix</keyword>
<dbReference type="HOGENOM" id="CLU_385779_0_0_11"/>
<dbReference type="PANTHER" id="PTHR30509:SF9">
    <property type="entry name" value="MULTIDRUG RESISTANCE PROTEIN MDTO"/>
    <property type="match status" value="1"/>
</dbReference>
<accession>W9DE00</accession>
<evidence type="ECO:0000256" key="7">
    <source>
        <dbReference type="SAM" id="MobiDB-lite"/>
    </source>
</evidence>
<protein>
    <recommendedName>
        <fullName evidence="9">Integral membrane bound transporter domain-containing protein</fullName>
    </recommendedName>
</protein>
<comment type="caution">
    <text evidence="10">The sequence shown here is derived from an EMBL/GenBank/DDBJ whole genome shotgun (WGS) entry which is preliminary data.</text>
</comment>
<reference evidence="10 11" key="1">
    <citation type="journal article" date="2014" name="Genome Announc.">
        <title>Draft Genome Sequence of Gordonia alkanivorans Strain CGMCC6845, a Halotolerant Hydrocarbon-Degrading Bacterium.</title>
        <authorList>
            <person name="Wang X."/>
            <person name="Jin D."/>
            <person name="Zhou L."/>
            <person name="Wu L."/>
            <person name="An W."/>
            <person name="Zhao L."/>
        </authorList>
    </citation>
    <scope>NUCLEOTIDE SEQUENCE [LARGE SCALE GENOMIC DNA]</scope>
    <source>
        <strain evidence="10 11">CGMCC 6845</strain>
    </source>
</reference>
<comment type="similarity">
    <text evidence="6">Belongs to the YccS/YhfK family.</text>
</comment>
<feature type="transmembrane region" description="Helical" evidence="8">
    <location>
        <begin position="125"/>
        <end position="143"/>
    </location>
</feature>
<dbReference type="Pfam" id="PF13515">
    <property type="entry name" value="FUSC_2"/>
    <property type="match status" value="1"/>
</dbReference>
<dbReference type="Proteomes" id="UP000035035">
    <property type="component" value="Unassembled WGS sequence"/>
</dbReference>
<keyword evidence="11" id="KW-1185">Reference proteome</keyword>
<keyword evidence="2" id="KW-1003">Cell membrane</keyword>
<organism evidence="10 11">
    <name type="scientific">Gordonia alkanivorans CGMCC 6845</name>
    <dbReference type="NCBI Taxonomy" id="1423140"/>
    <lineage>
        <taxon>Bacteria</taxon>
        <taxon>Bacillati</taxon>
        <taxon>Actinomycetota</taxon>
        <taxon>Actinomycetes</taxon>
        <taxon>Mycobacteriales</taxon>
        <taxon>Gordoniaceae</taxon>
        <taxon>Gordonia</taxon>
    </lineage>
</organism>
<feature type="region of interest" description="Disordered" evidence="7">
    <location>
        <begin position="1"/>
        <end position="23"/>
    </location>
</feature>
<evidence type="ECO:0000256" key="8">
    <source>
        <dbReference type="SAM" id="Phobius"/>
    </source>
</evidence>
<feature type="region of interest" description="Disordered" evidence="7">
    <location>
        <begin position="341"/>
        <end position="367"/>
    </location>
</feature>
<dbReference type="EMBL" id="AYXO01000074">
    <property type="protein sequence ID" value="ETA04550.1"/>
    <property type="molecule type" value="Genomic_DNA"/>
</dbReference>
<feature type="compositionally biased region" description="Low complexity" evidence="7">
    <location>
        <begin position="344"/>
        <end position="356"/>
    </location>
</feature>
<feature type="domain" description="Integral membrane bound transporter" evidence="9">
    <location>
        <begin position="385"/>
        <end position="510"/>
    </location>
</feature>
<proteinExistence type="inferred from homology"/>
<evidence type="ECO:0000256" key="6">
    <source>
        <dbReference type="ARBA" id="ARBA00043993"/>
    </source>
</evidence>